<dbReference type="EMBL" id="BGPR01000322">
    <property type="protein sequence ID" value="GBM13007.1"/>
    <property type="molecule type" value="Genomic_DNA"/>
</dbReference>
<sequence>MCILEVFYYIKTQRDTYLQDTRPLSSSARIWAGSGGACEEKSTIKLLSQPSEQTRRPRDARPRTCKPGALCVETHVPVVIILCTSPTLAGPLPPDPTGPIKTPPFRAV</sequence>
<keyword evidence="3" id="KW-1185">Reference proteome</keyword>
<proteinExistence type="predicted"/>
<evidence type="ECO:0000313" key="2">
    <source>
        <dbReference type="EMBL" id="GBM13007.1"/>
    </source>
</evidence>
<organism evidence="2 3">
    <name type="scientific">Araneus ventricosus</name>
    <name type="common">Orbweaver spider</name>
    <name type="synonym">Epeira ventricosa</name>
    <dbReference type="NCBI Taxonomy" id="182803"/>
    <lineage>
        <taxon>Eukaryota</taxon>
        <taxon>Metazoa</taxon>
        <taxon>Ecdysozoa</taxon>
        <taxon>Arthropoda</taxon>
        <taxon>Chelicerata</taxon>
        <taxon>Arachnida</taxon>
        <taxon>Araneae</taxon>
        <taxon>Araneomorphae</taxon>
        <taxon>Entelegynae</taxon>
        <taxon>Araneoidea</taxon>
        <taxon>Araneidae</taxon>
        <taxon>Araneus</taxon>
    </lineage>
</organism>
<evidence type="ECO:0000256" key="1">
    <source>
        <dbReference type="SAM" id="MobiDB-lite"/>
    </source>
</evidence>
<dbReference type="AlphaFoldDB" id="A0A4Y2DA61"/>
<gene>
    <name evidence="2" type="ORF">AVEN_101873_1</name>
</gene>
<protein>
    <submittedName>
        <fullName evidence="2">Uncharacterized protein</fullName>
    </submittedName>
</protein>
<name>A0A4Y2DA61_ARAVE</name>
<dbReference type="Proteomes" id="UP000499080">
    <property type="component" value="Unassembled WGS sequence"/>
</dbReference>
<evidence type="ECO:0000313" key="3">
    <source>
        <dbReference type="Proteomes" id="UP000499080"/>
    </source>
</evidence>
<comment type="caution">
    <text evidence="2">The sequence shown here is derived from an EMBL/GenBank/DDBJ whole genome shotgun (WGS) entry which is preliminary data.</text>
</comment>
<reference evidence="2 3" key="1">
    <citation type="journal article" date="2019" name="Sci. Rep.">
        <title>Orb-weaving spider Araneus ventricosus genome elucidates the spidroin gene catalogue.</title>
        <authorList>
            <person name="Kono N."/>
            <person name="Nakamura H."/>
            <person name="Ohtoshi R."/>
            <person name="Moran D.A.P."/>
            <person name="Shinohara A."/>
            <person name="Yoshida Y."/>
            <person name="Fujiwara M."/>
            <person name="Mori M."/>
            <person name="Tomita M."/>
            <person name="Arakawa K."/>
        </authorList>
    </citation>
    <scope>NUCLEOTIDE SEQUENCE [LARGE SCALE GENOMIC DNA]</scope>
</reference>
<accession>A0A4Y2DA61</accession>
<feature type="compositionally biased region" description="Low complexity" evidence="1">
    <location>
        <begin position="98"/>
        <end position="108"/>
    </location>
</feature>
<feature type="region of interest" description="Disordered" evidence="1">
    <location>
        <begin position="86"/>
        <end position="108"/>
    </location>
</feature>